<dbReference type="InterPro" id="IPR000719">
    <property type="entry name" value="Prot_kinase_dom"/>
</dbReference>
<comment type="caution">
    <text evidence="3">The sequence shown here is derived from an EMBL/GenBank/DDBJ whole genome shotgun (WGS) entry which is preliminary data.</text>
</comment>
<accession>A0A397VJZ9</accession>
<protein>
    <submittedName>
        <fullName evidence="3">Kinase-like domain-containing protein</fullName>
    </submittedName>
</protein>
<dbReference type="PANTHER" id="PTHR44329:SF214">
    <property type="entry name" value="PROTEIN KINASE DOMAIN-CONTAINING PROTEIN"/>
    <property type="match status" value="1"/>
</dbReference>
<dbReference type="Pfam" id="PF07714">
    <property type="entry name" value="PK_Tyr_Ser-Thr"/>
    <property type="match status" value="1"/>
</dbReference>
<evidence type="ECO:0000259" key="2">
    <source>
        <dbReference type="PROSITE" id="PS50011"/>
    </source>
</evidence>
<keyword evidence="4" id="KW-1185">Reference proteome</keyword>
<sequence length="776" mass="90036">MIVLSELNSKKDRNNGKCKNCDQYNTSPAWCQTCDPQKTIQGWTSGNKKIDASIKEFQLEASKYENVIEWIPFGKLEDVRLIKKDVFGSIFSAIWLDGIRRISGKSSEYTQSRTPSYRVGLKTLSNPKKLLDFLKVSKEYEIYGITQNKITNEYMLVFDEFYSKRVRCNGNCTHCNRYNTSKAWCQTCDPKSTAQGWTSGNTEIDNYIINFQFKSTEYESVIEWIPFNRLNNVQKNGGEFLATWLDGARLILRKDERFIQSRTKPCIVALKVISNSHYFLEEFTNQMKIRNNELKIYGITKFSATGEYMIVFKGTINDEFVSKRKYDYGKCTNCNRFNTSMNWCKSCDPYKITLEWISGDEDIDNCIKEFQLYTTNREKAIEWIPFDKLNIIEEIGKGGFGTVFLASWQCSQSIKVALKTLPGLKKNSSNFLKEFKSHMRCRVNGIRLIVYGLTQNTKTEEYMMVFQYENKGNLHNYLTRNFEELMWEDKLSLLIDISNDLIKIHEAGYTHCDLHCGNILLHEELLSSSLKSYISDLGLSRKNEELSLIQGIYGVMSYVAPEVLLDHKYTSAADIYNFGVIMAEMTTGIPPFYGCSLNIDLALKICKGARPDFAIETPNCYIELARLCMHSDSQKRPTAKTIHSKLSEWYNFINRSGEYDEFSEVDEYGEFDEFDETDEYNELDEFDKFDDADKPDNNLNESNGINEKLEIIREFRAADMKIPELSSTLQKYPNVIYSSRFINTHDVAQKYHKEKSDQLNAIDEIGNYIHYFLCYC</sequence>
<feature type="binding site" evidence="1">
    <location>
        <position position="419"/>
    </location>
    <ligand>
        <name>ATP</name>
        <dbReference type="ChEBI" id="CHEBI:30616"/>
    </ligand>
</feature>
<dbReference type="InterPro" id="IPR011009">
    <property type="entry name" value="Kinase-like_dom_sf"/>
</dbReference>
<evidence type="ECO:0000256" key="1">
    <source>
        <dbReference type="PROSITE-ProRule" id="PRU10141"/>
    </source>
</evidence>
<dbReference type="GO" id="GO:0005524">
    <property type="term" value="F:ATP binding"/>
    <property type="evidence" value="ECO:0007669"/>
    <property type="project" value="UniProtKB-UniRule"/>
</dbReference>
<gene>
    <name evidence="3" type="ORF">C2G38_943464</name>
</gene>
<dbReference type="STRING" id="44941.A0A397VJZ9"/>
<evidence type="ECO:0000313" key="4">
    <source>
        <dbReference type="Proteomes" id="UP000266673"/>
    </source>
</evidence>
<feature type="domain" description="Protein kinase" evidence="2">
    <location>
        <begin position="389"/>
        <end position="650"/>
    </location>
</feature>
<dbReference type="PANTHER" id="PTHR44329">
    <property type="entry name" value="SERINE/THREONINE-PROTEIN KINASE TNNI3K-RELATED"/>
    <property type="match status" value="1"/>
</dbReference>
<organism evidence="3 4">
    <name type="scientific">Gigaspora rosea</name>
    <dbReference type="NCBI Taxonomy" id="44941"/>
    <lineage>
        <taxon>Eukaryota</taxon>
        <taxon>Fungi</taxon>
        <taxon>Fungi incertae sedis</taxon>
        <taxon>Mucoromycota</taxon>
        <taxon>Glomeromycotina</taxon>
        <taxon>Glomeromycetes</taxon>
        <taxon>Diversisporales</taxon>
        <taxon>Gigasporaceae</taxon>
        <taxon>Gigaspora</taxon>
    </lineage>
</organism>
<dbReference type="InterPro" id="IPR001245">
    <property type="entry name" value="Ser-Thr/Tyr_kinase_cat_dom"/>
</dbReference>
<dbReference type="SUPFAM" id="SSF56112">
    <property type="entry name" value="Protein kinase-like (PK-like)"/>
    <property type="match status" value="1"/>
</dbReference>
<dbReference type="InterPro" id="IPR051681">
    <property type="entry name" value="Ser/Thr_Kinases-Pseudokinases"/>
</dbReference>
<dbReference type="AlphaFoldDB" id="A0A397VJZ9"/>
<dbReference type="SUPFAM" id="SSF57184">
    <property type="entry name" value="Growth factor receptor domain"/>
    <property type="match status" value="1"/>
</dbReference>
<evidence type="ECO:0000313" key="3">
    <source>
        <dbReference type="EMBL" id="RIB22815.1"/>
    </source>
</evidence>
<keyword evidence="3" id="KW-0808">Transferase</keyword>
<keyword evidence="3" id="KW-0418">Kinase</keyword>
<keyword evidence="1" id="KW-0547">Nucleotide-binding</keyword>
<dbReference type="InterPro" id="IPR009030">
    <property type="entry name" value="Growth_fac_rcpt_cys_sf"/>
</dbReference>
<dbReference type="Gene3D" id="1.10.510.10">
    <property type="entry name" value="Transferase(Phosphotransferase) domain 1"/>
    <property type="match status" value="1"/>
</dbReference>
<keyword evidence="1" id="KW-0067">ATP-binding</keyword>
<dbReference type="PROSITE" id="PS00107">
    <property type="entry name" value="PROTEIN_KINASE_ATP"/>
    <property type="match status" value="1"/>
</dbReference>
<dbReference type="PROSITE" id="PS50011">
    <property type="entry name" value="PROTEIN_KINASE_DOM"/>
    <property type="match status" value="1"/>
</dbReference>
<dbReference type="InterPro" id="IPR017441">
    <property type="entry name" value="Protein_kinase_ATP_BS"/>
</dbReference>
<dbReference type="GO" id="GO:0004674">
    <property type="term" value="F:protein serine/threonine kinase activity"/>
    <property type="evidence" value="ECO:0007669"/>
    <property type="project" value="TreeGrafter"/>
</dbReference>
<name>A0A397VJZ9_9GLOM</name>
<dbReference type="Proteomes" id="UP000266673">
    <property type="component" value="Unassembled WGS sequence"/>
</dbReference>
<reference evidence="3 4" key="1">
    <citation type="submission" date="2018-06" db="EMBL/GenBank/DDBJ databases">
        <title>Comparative genomics reveals the genomic features of Rhizophagus irregularis, R. cerebriforme, R. diaphanum and Gigaspora rosea, and their symbiotic lifestyle signature.</title>
        <authorList>
            <person name="Morin E."/>
            <person name="San Clemente H."/>
            <person name="Chen E.C.H."/>
            <person name="De La Providencia I."/>
            <person name="Hainaut M."/>
            <person name="Kuo A."/>
            <person name="Kohler A."/>
            <person name="Murat C."/>
            <person name="Tang N."/>
            <person name="Roy S."/>
            <person name="Loubradou J."/>
            <person name="Henrissat B."/>
            <person name="Grigoriev I.V."/>
            <person name="Corradi N."/>
            <person name="Roux C."/>
            <person name="Martin F.M."/>
        </authorList>
    </citation>
    <scope>NUCLEOTIDE SEQUENCE [LARGE SCALE GENOMIC DNA]</scope>
    <source>
        <strain evidence="3 4">DAOM 194757</strain>
    </source>
</reference>
<dbReference type="EMBL" id="QKWP01000291">
    <property type="protein sequence ID" value="RIB22815.1"/>
    <property type="molecule type" value="Genomic_DNA"/>
</dbReference>
<proteinExistence type="predicted"/>